<dbReference type="OrthoDB" id="45037at2"/>
<feature type="transmembrane region" description="Helical" evidence="6">
    <location>
        <begin position="300"/>
        <end position="320"/>
    </location>
</feature>
<organism evidence="7 8">
    <name type="scientific">Enterococcus rivorum</name>
    <dbReference type="NCBI Taxonomy" id="762845"/>
    <lineage>
        <taxon>Bacteria</taxon>
        <taxon>Bacillati</taxon>
        <taxon>Bacillota</taxon>
        <taxon>Bacilli</taxon>
        <taxon>Lactobacillales</taxon>
        <taxon>Enterococcaceae</taxon>
        <taxon>Enterococcus</taxon>
    </lineage>
</organism>
<proteinExistence type="predicted"/>
<keyword evidence="3 6" id="KW-0812">Transmembrane</keyword>
<feature type="transmembrane region" description="Helical" evidence="6">
    <location>
        <begin position="261"/>
        <end position="280"/>
    </location>
</feature>
<keyword evidence="5 6" id="KW-0472">Membrane</keyword>
<protein>
    <submittedName>
        <fullName evidence="7">ABC transporter permease</fullName>
    </submittedName>
</protein>
<dbReference type="PANTHER" id="PTHR47089:SF1">
    <property type="entry name" value="GUANOSINE ABC TRANSPORTER PERMEASE PROTEIN NUPP"/>
    <property type="match status" value="1"/>
</dbReference>
<sequence length="376" mass="39811">MKKIKSFFVKVLGNEKTQALAIPLFAILLGLILGGIIIAILGNNPLEAYKNLLQGSGLLPKASYAGSKGMLTDFFSFLDSLAPMIFAALAVSVALVAGIFNIGVSGQMLTSGFVATVLIGYSDLPGIVAKPLVIVVGVVVGALIGGLIGWLKYRFNINEVVASIMINYIAQYIISFFITTQFINPVSRQSKEISAAARLTLKNQALFGLKVDLPLAIFLAILMAILLKIMMDKTKVGYELKAVGLSPKAARYTGINIGKSIITTMILSGGLAGLAGVSYYLGYFGSIQPKVLPGMGFEAIAVALLGNNNPIGILFSSFFITTVSKGSTYMSSTTGIEAEIAAVITAVILLFSACSAYIKYKVSNWKSELTVEKGDQ</sequence>
<comment type="caution">
    <text evidence="7">The sequence shown here is derived from an EMBL/GenBank/DDBJ whole genome shotgun (WGS) entry which is preliminary data.</text>
</comment>
<name>A0A1E5KVB8_9ENTE</name>
<evidence type="ECO:0000313" key="7">
    <source>
        <dbReference type="EMBL" id="OEH81770.1"/>
    </source>
</evidence>
<feature type="transmembrane region" description="Helical" evidence="6">
    <location>
        <begin position="340"/>
        <end position="358"/>
    </location>
</feature>
<accession>A0A1E5KVB8</accession>
<evidence type="ECO:0000256" key="4">
    <source>
        <dbReference type="ARBA" id="ARBA00022989"/>
    </source>
</evidence>
<evidence type="ECO:0000256" key="6">
    <source>
        <dbReference type="SAM" id="Phobius"/>
    </source>
</evidence>
<comment type="subcellular location">
    <subcellularLocation>
        <location evidence="1">Cell membrane</location>
        <topology evidence="1">Multi-pass membrane protein</topology>
    </subcellularLocation>
</comment>
<keyword evidence="2" id="KW-1003">Cell membrane</keyword>
<evidence type="ECO:0000256" key="5">
    <source>
        <dbReference type="ARBA" id="ARBA00023136"/>
    </source>
</evidence>
<dbReference type="PANTHER" id="PTHR47089">
    <property type="entry name" value="ABC TRANSPORTER, PERMEASE PROTEIN"/>
    <property type="match status" value="1"/>
</dbReference>
<keyword evidence="4 6" id="KW-1133">Transmembrane helix</keyword>
<dbReference type="GO" id="GO:0022857">
    <property type="term" value="F:transmembrane transporter activity"/>
    <property type="evidence" value="ECO:0007669"/>
    <property type="project" value="InterPro"/>
</dbReference>
<evidence type="ECO:0000256" key="3">
    <source>
        <dbReference type="ARBA" id="ARBA00022692"/>
    </source>
</evidence>
<gene>
    <name evidence="7" type="ORF">BCR26_15485</name>
</gene>
<reference evidence="7 8" key="1">
    <citation type="submission" date="2016-09" db="EMBL/GenBank/DDBJ databases">
        <authorList>
            <person name="Capua I."/>
            <person name="De Benedictis P."/>
            <person name="Joannis T."/>
            <person name="Lombin L.H."/>
            <person name="Cattoli G."/>
        </authorList>
    </citation>
    <scope>NUCLEOTIDE SEQUENCE [LARGE SCALE GENOMIC DNA]</scope>
    <source>
        <strain evidence="7 8">LMG 25899</strain>
    </source>
</reference>
<dbReference type="InterPro" id="IPR001851">
    <property type="entry name" value="ABC_transp_permease"/>
</dbReference>
<dbReference type="EMBL" id="MIEK01000035">
    <property type="protein sequence ID" value="OEH81770.1"/>
    <property type="molecule type" value="Genomic_DNA"/>
</dbReference>
<feature type="transmembrane region" description="Helical" evidence="6">
    <location>
        <begin position="20"/>
        <end position="42"/>
    </location>
</feature>
<evidence type="ECO:0000256" key="2">
    <source>
        <dbReference type="ARBA" id="ARBA00022475"/>
    </source>
</evidence>
<feature type="transmembrane region" description="Helical" evidence="6">
    <location>
        <begin position="213"/>
        <end position="231"/>
    </location>
</feature>
<keyword evidence="8" id="KW-1185">Reference proteome</keyword>
<dbReference type="AlphaFoldDB" id="A0A1E5KVB8"/>
<feature type="transmembrane region" description="Helical" evidence="6">
    <location>
        <begin position="160"/>
        <end position="183"/>
    </location>
</feature>
<evidence type="ECO:0000313" key="8">
    <source>
        <dbReference type="Proteomes" id="UP000095256"/>
    </source>
</evidence>
<dbReference type="RefSeq" id="WP_069699274.1">
    <property type="nucleotide sequence ID" value="NZ_JAGGMA010000042.1"/>
</dbReference>
<evidence type="ECO:0000256" key="1">
    <source>
        <dbReference type="ARBA" id="ARBA00004651"/>
    </source>
</evidence>
<dbReference type="Pfam" id="PF02653">
    <property type="entry name" value="BPD_transp_2"/>
    <property type="match status" value="1"/>
</dbReference>
<dbReference type="STRING" id="762845.BCR26_15485"/>
<dbReference type="GO" id="GO:0005886">
    <property type="term" value="C:plasma membrane"/>
    <property type="evidence" value="ECO:0007669"/>
    <property type="project" value="UniProtKB-SubCell"/>
</dbReference>
<dbReference type="CDD" id="cd06580">
    <property type="entry name" value="TM_PBP1_transp_TpRbsC_like"/>
    <property type="match status" value="1"/>
</dbReference>
<feature type="transmembrane region" description="Helical" evidence="6">
    <location>
        <begin position="134"/>
        <end position="153"/>
    </location>
</feature>
<dbReference type="Proteomes" id="UP000095256">
    <property type="component" value="Unassembled WGS sequence"/>
</dbReference>
<feature type="transmembrane region" description="Helical" evidence="6">
    <location>
        <begin position="81"/>
        <end position="102"/>
    </location>
</feature>